<feature type="domain" description="DUF4815" evidence="2">
    <location>
        <begin position="13"/>
        <end position="613"/>
    </location>
</feature>
<sequence length="1154" mass="128685">MAKNITNDDLGKEPYNNRYYQGKRFSGLLFKPDKPLQQAELNELQSIIQGDLGNVAESIFSDGDIQTGMEYVLQDKKLTIKKGKVFLGGKMRNFDEQSIDITGEGTEYVGVKLVQKVITAEDDPSLLDQTSGVPSHFSEGADRLDEDVVLAVNDDSASNIYHFVNGELYINPDTPEMDKINKILAERTYDESGSYRVRGFDMYTEVHPTDPNNKIQLVVDSGRAYVLGFKVDKPTTTRIDIEKSRELETINNEGLYYSNATRKNKLGNSPVSSVDRVTAQVEVAKEQVSRGVVGGGTDYLKNTSVTKVIRVWTEGSGAQEYKQGEDFQLVNGQAISWAPTGQEPPAGGTYFVQYVYNKTMIENTDYKVVITGEGDAREWYIDFNEMTGSKPVDESLVNVDYKYFLARKDLIVLDHNGNFTVHKGQPNALRLVEAPNHVDPLVLAIGTVVVYPDSNTADAKQWTITRLTMEELQKLSVRVENMEYNQAVFYLDQPAMAGENPIYLRGVFSDAFISLDKYDVSHPDATIAFDFDTAEITLPYAEINKTVPTIIEGSSEAHVWGRLVTAPFTEEVGIRQPFATEAMNVNPYNTFNKQGALKLNPSADNWIEDERITVTKEETSTMTVRQWWRHGGASWTNDEMNMVSNITLDPGQSWGGASGTEDQRKQGLSGSTLTSGGQQTKESMIEFMRQIDVEVYAENLQPNANNLYVTFDGLRVPVTPSSGYRKGATEGTGMANADGTFKGVFKIPAGVRCGTREVSVRNDTNLASTTFTAQGTLKTTEDIIIKTHVTINLVDPLAQSFSFNTNRVATSFDVFFASKDNSTNIICQVRGISEGGQPNKTVYAERVLKPSEIKVSDDASVPTKISFDDPLMCKAGQEYCLVFITDSDKYTMWIATMGQNRVDEPTQTVTSNPYLEGVLYSSSNASAWSIHQLSDLKFTVYTAKFNEEAVLEFDVMKNVNVDRIVLMSTYLTPANTGCRWDMKLVLDNEPAGTTVDDKPWLPIANYVDLDVNQLAREAKLRATFKANQYISPMLSLDDIMFAGFLTALKGSYVSRTIDLTEAPYNTVKMSYEQFTPAGTVVTAKYSTDEGKTWKTFTVQPTTTQRTQDFVRVDYVEKINTGGTLKSIKFRLDMTTQNSFLRPRVRRLLTNMTDK</sequence>
<dbReference type="GeneID" id="26645999"/>
<proteinExistence type="predicted"/>
<dbReference type="RefSeq" id="YP_009219854.1">
    <property type="nucleotide sequence ID" value="NC_029026.1"/>
</dbReference>
<name>A0A0E3XDN1_9CAUD</name>
<dbReference type="EMBL" id="KR049063">
    <property type="protein sequence ID" value="AKC05123.1"/>
    <property type="molecule type" value="Genomic_DNA"/>
</dbReference>
<reference evidence="4" key="2">
    <citation type="submission" date="2015-03" db="EMBL/GenBank/DDBJ databases">
        <title>Additive effect of two phages aimed for phage therapy.</title>
        <authorList>
            <person name="Khalifa L."/>
            <person name="Beyth N."/>
            <person name="Hazan R."/>
        </authorList>
    </citation>
    <scope>NUCLEOTIDE SEQUENCE [LARGE SCALE GENOMIC DNA]</scope>
</reference>
<protein>
    <submittedName>
        <fullName evidence="3">Virulence-associated protein</fullName>
    </submittedName>
</protein>
<evidence type="ECO:0000259" key="2">
    <source>
        <dbReference type="Pfam" id="PF16075"/>
    </source>
</evidence>
<dbReference type="Proteomes" id="UP000033340">
    <property type="component" value="Segment"/>
</dbReference>
<dbReference type="KEGG" id="vg:26645999"/>
<keyword evidence="4" id="KW-1185">Reference proteome</keyword>
<feature type="region of interest" description="Disordered" evidence="1">
    <location>
        <begin position="646"/>
        <end position="680"/>
    </location>
</feature>
<dbReference type="Pfam" id="PF16075">
    <property type="entry name" value="DUF4815"/>
    <property type="match status" value="1"/>
</dbReference>
<evidence type="ECO:0000256" key="1">
    <source>
        <dbReference type="SAM" id="MobiDB-lite"/>
    </source>
</evidence>
<feature type="compositionally biased region" description="Low complexity" evidence="1">
    <location>
        <begin position="666"/>
        <end position="680"/>
    </location>
</feature>
<organism evidence="3 4">
    <name type="scientific">Enterococcus phage EFLK1</name>
    <dbReference type="NCBI Taxonomy" id="1640885"/>
    <lineage>
        <taxon>Viruses</taxon>
        <taxon>Duplodnaviria</taxon>
        <taxon>Heunggongvirae</taxon>
        <taxon>Uroviricota</taxon>
        <taxon>Caudoviricetes</taxon>
        <taxon>Herelleviridae</taxon>
        <taxon>Brockvirinae</taxon>
        <taxon>Kochikohdavirus</taxon>
        <taxon>Kochikohdavirus EFLK1</taxon>
    </lineage>
</organism>
<accession>A0A0E3XDN1</accession>
<evidence type="ECO:0000313" key="4">
    <source>
        <dbReference type="Proteomes" id="UP000033340"/>
    </source>
</evidence>
<dbReference type="InterPro" id="IPR032096">
    <property type="entry name" value="DUF4815"/>
</dbReference>
<reference evidence="3 4" key="1">
    <citation type="journal article" date="2015" name="Genome Announc.">
        <title>Complete Genome Sequence of Enterococcus Bacteriophage EFLK1.</title>
        <authorList>
            <person name="Khalifa L."/>
            <person name="Coppenhagen-Glazer S."/>
            <person name="Shlezinger M."/>
            <person name="Kott-Gutkowski M."/>
            <person name="Adini O."/>
            <person name="Beyth N."/>
            <person name="Hazan R."/>
        </authorList>
    </citation>
    <scope>NUCLEOTIDE SEQUENCE [LARGE SCALE GENOMIC DNA]</scope>
</reference>
<evidence type="ECO:0000313" key="3">
    <source>
        <dbReference type="EMBL" id="AKC05123.1"/>
    </source>
</evidence>